<evidence type="ECO:0000313" key="8">
    <source>
        <dbReference type="Proteomes" id="UP000596660"/>
    </source>
</evidence>
<dbReference type="CDD" id="cd18322">
    <property type="entry name" value="BTB_POZ_SKP1"/>
    <property type="match status" value="1"/>
</dbReference>
<evidence type="ECO:0000256" key="3">
    <source>
        <dbReference type="ARBA" id="ARBA00022786"/>
    </source>
</evidence>
<evidence type="ECO:0000313" key="7">
    <source>
        <dbReference type="EnsemblPlants" id="AUR62013900-RA:cds"/>
    </source>
</evidence>
<dbReference type="InterPro" id="IPR016897">
    <property type="entry name" value="SKP1"/>
</dbReference>
<dbReference type="UniPathway" id="UPA00143"/>
<dbReference type="InterPro" id="IPR016072">
    <property type="entry name" value="Skp1_comp_dimer"/>
</dbReference>
<dbReference type="SUPFAM" id="SSF81382">
    <property type="entry name" value="Skp1 dimerisation domain-like"/>
    <property type="match status" value="1"/>
</dbReference>
<reference evidence="7" key="2">
    <citation type="submission" date="2021-03" db="UniProtKB">
        <authorList>
            <consortium name="EnsemblPlants"/>
        </authorList>
    </citation>
    <scope>IDENTIFICATION</scope>
</reference>
<comment type="similarity">
    <text evidence="2 4">Belongs to the SKP1 family.</text>
</comment>
<feature type="domain" description="SKP1 component dimerisation" evidence="5">
    <location>
        <begin position="103"/>
        <end position="150"/>
    </location>
</feature>
<dbReference type="Proteomes" id="UP000596660">
    <property type="component" value="Unplaced"/>
</dbReference>
<dbReference type="InterPro" id="IPR016073">
    <property type="entry name" value="Skp1_comp_POZ"/>
</dbReference>
<keyword evidence="3 4" id="KW-0833">Ubl conjugation pathway</keyword>
<accession>A0A803LIV3</accession>
<dbReference type="FunFam" id="3.30.710.10:FF:000026">
    <property type="entry name" value="E3 ubiquitin ligase complex SCF subunit"/>
    <property type="match status" value="1"/>
</dbReference>
<dbReference type="PANTHER" id="PTHR11165">
    <property type="entry name" value="SKP1"/>
    <property type="match status" value="1"/>
</dbReference>
<dbReference type="GO" id="GO:0009867">
    <property type="term" value="P:jasmonic acid mediated signaling pathway"/>
    <property type="evidence" value="ECO:0007669"/>
    <property type="project" value="UniProtKB-ARBA"/>
</dbReference>
<dbReference type="Pfam" id="PF01466">
    <property type="entry name" value="Skp1"/>
    <property type="match status" value="1"/>
</dbReference>
<dbReference type="EnsemblPlants" id="AUR62013900-RA">
    <property type="protein sequence ID" value="AUR62013900-RA:cds"/>
    <property type="gene ID" value="AUR62013900"/>
</dbReference>
<feature type="domain" description="SKP1 component POZ" evidence="6">
    <location>
        <begin position="12"/>
        <end position="72"/>
    </location>
</feature>
<dbReference type="SUPFAM" id="SSF54695">
    <property type="entry name" value="POZ domain"/>
    <property type="match status" value="1"/>
</dbReference>
<dbReference type="PIRSF" id="PIRSF028729">
    <property type="entry name" value="E3_ubiquit_lig_SCF_Skp"/>
    <property type="match status" value="1"/>
</dbReference>
<dbReference type="AlphaFoldDB" id="A0A803LIV3"/>
<dbReference type="Gene3D" id="3.30.710.10">
    <property type="entry name" value="Potassium Channel Kv1.1, Chain A"/>
    <property type="match status" value="1"/>
</dbReference>
<evidence type="ECO:0000259" key="6">
    <source>
        <dbReference type="Pfam" id="PF03931"/>
    </source>
</evidence>
<comment type="subunit">
    <text evidence="4">Part of a SCF (SKP1-cullin-F-box) protein ligase complex.</text>
</comment>
<evidence type="ECO:0000256" key="2">
    <source>
        <dbReference type="ARBA" id="ARBA00009993"/>
    </source>
</evidence>
<reference evidence="7" key="1">
    <citation type="journal article" date="2017" name="Nature">
        <title>The genome of Chenopodium quinoa.</title>
        <authorList>
            <person name="Jarvis D.E."/>
            <person name="Ho Y.S."/>
            <person name="Lightfoot D.J."/>
            <person name="Schmoeckel S.M."/>
            <person name="Li B."/>
            <person name="Borm T.J.A."/>
            <person name="Ohyanagi H."/>
            <person name="Mineta K."/>
            <person name="Michell C.T."/>
            <person name="Saber N."/>
            <person name="Kharbatia N.M."/>
            <person name="Rupper R.R."/>
            <person name="Sharp A.R."/>
            <person name="Dally N."/>
            <person name="Boughton B.A."/>
            <person name="Woo Y.H."/>
            <person name="Gao G."/>
            <person name="Schijlen E.G.W.M."/>
            <person name="Guo X."/>
            <person name="Momin A.A."/>
            <person name="Negrao S."/>
            <person name="Al-Babili S."/>
            <person name="Gehring C."/>
            <person name="Roessner U."/>
            <person name="Jung C."/>
            <person name="Murphy K."/>
            <person name="Arold S.T."/>
            <person name="Gojobori T."/>
            <person name="van der Linden C.G."/>
            <person name="van Loo E.N."/>
            <person name="Jellen E.N."/>
            <person name="Maughan P.J."/>
            <person name="Tester M."/>
        </authorList>
    </citation>
    <scope>NUCLEOTIDE SEQUENCE [LARGE SCALE GENOMIC DNA]</scope>
    <source>
        <strain evidence="7">cv. PI 614886</strain>
    </source>
</reference>
<dbReference type="InterPro" id="IPR001232">
    <property type="entry name" value="SKP1-like"/>
</dbReference>
<sequence length="155" mass="17681">MASSSSSPSSSKKVVLRTSDREFFTVNENTARLSQTLTHMIEDLSDSNNPIPVPNVDARILSKVIEYCNKHVVANSPESETTEDELKQWDKDFLKAANYLDIKSLLDLTCQAIADIIKSKTPEEVRKIFNIVNDFTLEEEAEIRREHQWAFDDCE</sequence>
<name>A0A803LIV3_CHEQI</name>
<dbReference type="Gramene" id="AUR62013900-RA">
    <property type="protein sequence ID" value="AUR62013900-RA:cds"/>
    <property type="gene ID" value="AUR62013900"/>
</dbReference>
<organism evidence="7 8">
    <name type="scientific">Chenopodium quinoa</name>
    <name type="common">Quinoa</name>
    <dbReference type="NCBI Taxonomy" id="63459"/>
    <lineage>
        <taxon>Eukaryota</taxon>
        <taxon>Viridiplantae</taxon>
        <taxon>Streptophyta</taxon>
        <taxon>Embryophyta</taxon>
        <taxon>Tracheophyta</taxon>
        <taxon>Spermatophyta</taxon>
        <taxon>Magnoliopsida</taxon>
        <taxon>eudicotyledons</taxon>
        <taxon>Gunneridae</taxon>
        <taxon>Pentapetalae</taxon>
        <taxon>Caryophyllales</taxon>
        <taxon>Chenopodiaceae</taxon>
        <taxon>Chenopodioideae</taxon>
        <taxon>Atripliceae</taxon>
        <taxon>Chenopodium</taxon>
    </lineage>
</organism>
<dbReference type="GO" id="GO:0006511">
    <property type="term" value="P:ubiquitin-dependent protein catabolic process"/>
    <property type="evidence" value="ECO:0007669"/>
    <property type="project" value="InterPro"/>
</dbReference>
<evidence type="ECO:0000256" key="1">
    <source>
        <dbReference type="ARBA" id="ARBA00004906"/>
    </source>
</evidence>
<dbReference type="InterPro" id="IPR036296">
    <property type="entry name" value="SKP1-like_dim_sf"/>
</dbReference>
<comment type="function">
    <text evidence="4">Involved in ubiquitination and subsequent proteasomal degradation of target proteins. Together with CUL1, RBX1 and a F-box protein, it forms a SCF E3 ubiquitin ligase complex. The functional specificity of this complex depends on the type of F-box protein. In the SCF complex, it serves as an adapter that links the F-box protein to CUL1.</text>
</comment>
<evidence type="ECO:0000256" key="4">
    <source>
        <dbReference type="PIRNR" id="PIRNR028729"/>
    </source>
</evidence>
<dbReference type="GO" id="GO:0016567">
    <property type="term" value="P:protein ubiquitination"/>
    <property type="evidence" value="ECO:0007669"/>
    <property type="project" value="UniProtKB-UniRule"/>
</dbReference>
<proteinExistence type="inferred from homology"/>
<dbReference type="InterPro" id="IPR011333">
    <property type="entry name" value="SKP1/BTB/POZ_sf"/>
</dbReference>
<dbReference type="SMART" id="SM00512">
    <property type="entry name" value="Skp1"/>
    <property type="match status" value="1"/>
</dbReference>
<evidence type="ECO:0000259" key="5">
    <source>
        <dbReference type="Pfam" id="PF01466"/>
    </source>
</evidence>
<protein>
    <recommendedName>
        <fullName evidence="4">SKP1-like protein</fullName>
    </recommendedName>
</protein>
<keyword evidence="8" id="KW-1185">Reference proteome</keyword>
<dbReference type="Pfam" id="PF03931">
    <property type="entry name" value="Skp1_POZ"/>
    <property type="match status" value="1"/>
</dbReference>
<comment type="pathway">
    <text evidence="1 4">Protein modification; protein ubiquitination.</text>
</comment>